<dbReference type="InterPro" id="IPR000994">
    <property type="entry name" value="Pept_M24"/>
</dbReference>
<feature type="domain" description="Peptidase M24" evidence="1">
    <location>
        <begin position="148"/>
        <end position="331"/>
    </location>
</feature>
<dbReference type="Proteomes" id="UP000712157">
    <property type="component" value="Unassembled WGS sequence"/>
</dbReference>
<dbReference type="CDD" id="cd01066">
    <property type="entry name" value="APP_MetAP"/>
    <property type="match status" value="1"/>
</dbReference>
<dbReference type="SUPFAM" id="SSF55920">
    <property type="entry name" value="Creatinase/aminopeptidase"/>
    <property type="match status" value="1"/>
</dbReference>
<evidence type="ECO:0000259" key="2">
    <source>
        <dbReference type="Pfam" id="PF01321"/>
    </source>
</evidence>
<protein>
    <submittedName>
        <fullName evidence="3">M24 family metallopeptidase</fullName>
    </submittedName>
</protein>
<keyword evidence="4" id="KW-1185">Reference proteome</keyword>
<dbReference type="EMBL" id="JAHQCW010000012">
    <property type="protein sequence ID" value="MBU9736651.1"/>
    <property type="molecule type" value="Genomic_DNA"/>
</dbReference>
<dbReference type="InterPro" id="IPR000587">
    <property type="entry name" value="Creatinase_N"/>
</dbReference>
<dbReference type="InterPro" id="IPR036005">
    <property type="entry name" value="Creatinase/aminopeptidase-like"/>
</dbReference>
<dbReference type="PANTHER" id="PTHR46112:SF2">
    <property type="entry name" value="XAA-PRO AMINOPEPTIDASE P-RELATED"/>
    <property type="match status" value="1"/>
</dbReference>
<reference evidence="3" key="1">
    <citation type="submission" date="2021-06" db="EMBL/GenBank/DDBJ databases">
        <title>Description of novel taxa of the family Lachnospiraceae.</title>
        <authorList>
            <person name="Chaplin A.V."/>
            <person name="Sokolova S.R."/>
            <person name="Pikina A.P."/>
            <person name="Korzhanova M."/>
            <person name="Belova V."/>
            <person name="Korostin D."/>
            <person name="Efimov B.A."/>
        </authorList>
    </citation>
    <scope>NUCLEOTIDE SEQUENCE</scope>
    <source>
        <strain evidence="3">ASD5720</strain>
    </source>
</reference>
<comment type="caution">
    <text evidence="3">The sequence shown here is derived from an EMBL/GenBank/DDBJ whole genome shotgun (WGS) entry which is preliminary data.</text>
</comment>
<dbReference type="PANTHER" id="PTHR46112">
    <property type="entry name" value="AMINOPEPTIDASE"/>
    <property type="match status" value="1"/>
</dbReference>
<dbReference type="InterPro" id="IPR050659">
    <property type="entry name" value="Peptidase_M24B"/>
</dbReference>
<accession>A0A949NE29</accession>
<proteinExistence type="predicted"/>
<evidence type="ECO:0000259" key="1">
    <source>
        <dbReference type="Pfam" id="PF00557"/>
    </source>
</evidence>
<dbReference type="AlphaFoldDB" id="A0A949NE29"/>
<dbReference type="InterPro" id="IPR029149">
    <property type="entry name" value="Creatin/AminoP/Spt16_N"/>
</dbReference>
<evidence type="ECO:0000313" key="3">
    <source>
        <dbReference type="EMBL" id="MBU9736651.1"/>
    </source>
</evidence>
<evidence type="ECO:0000313" key="4">
    <source>
        <dbReference type="Proteomes" id="UP000712157"/>
    </source>
</evidence>
<dbReference type="SUPFAM" id="SSF53092">
    <property type="entry name" value="Creatinase/prolidase N-terminal domain"/>
    <property type="match status" value="1"/>
</dbReference>
<sequence length="363" mass="41130">MRMEIQEKLARVRQYLEDQAYDGVLFTTNDNFCWMSGGKYAYVDKGTGAAASKLLITMDHQYVICNSSEQYRVTQEELPQQEFELISFLWHESEEEVLKPYLEQKNIVSDSGAFGTLNRGAELQKLRYTLTREELERYRMIGPESAGLLEESCRRIQKGETELEIAGRTTGMLMAAGYQVPVCLVAADERLKKYRHPIPTLHRVGQYAMVAVCAQKYGLTVSMSRIISFGAPDADKEKRMDAVAKIDAAYICGTEPGVPVKDVLQAGYDAYQRLGYEEDFHLHHQGGPLGYPTRDFCTTFRNQEVVLERQAFSWNPTIAGVKSEDTFLVTEDGQEIISHTGGWVYREVTCGGRTILRPDILVR</sequence>
<name>A0A949NE29_9FIRM</name>
<dbReference type="Gene3D" id="3.40.350.10">
    <property type="entry name" value="Creatinase/prolidase N-terminal domain"/>
    <property type="match status" value="1"/>
</dbReference>
<dbReference type="Gene3D" id="3.90.230.10">
    <property type="entry name" value="Creatinase/methionine aminopeptidase superfamily"/>
    <property type="match status" value="1"/>
</dbReference>
<dbReference type="Pfam" id="PF01321">
    <property type="entry name" value="Creatinase_N"/>
    <property type="match status" value="1"/>
</dbReference>
<gene>
    <name evidence="3" type="ORF">KTH89_08875</name>
</gene>
<feature type="domain" description="Creatinase N-terminal" evidence="2">
    <location>
        <begin position="9"/>
        <end position="107"/>
    </location>
</feature>
<organism evidence="3 4">
    <name type="scientific">Diplocloster agilis</name>
    <dbReference type="NCBI Taxonomy" id="2850323"/>
    <lineage>
        <taxon>Bacteria</taxon>
        <taxon>Bacillati</taxon>
        <taxon>Bacillota</taxon>
        <taxon>Clostridia</taxon>
        <taxon>Lachnospirales</taxon>
        <taxon>Lachnospiraceae</taxon>
        <taxon>Diplocloster</taxon>
    </lineage>
</organism>
<dbReference type="Pfam" id="PF00557">
    <property type="entry name" value="Peptidase_M24"/>
    <property type="match status" value="1"/>
</dbReference>